<dbReference type="SUPFAM" id="SSF52283">
    <property type="entry name" value="Formate/glycerate dehydrogenase catalytic domain-like"/>
    <property type="match status" value="1"/>
</dbReference>
<organism evidence="1 2">
    <name type="scientific">Lolium multiflorum</name>
    <name type="common">Italian ryegrass</name>
    <name type="synonym">Lolium perenne subsp. multiflorum</name>
    <dbReference type="NCBI Taxonomy" id="4521"/>
    <lineage>
        <taxon>Eukaryota</taxon>
        <taxon>Viridiplantae</taxon>
        <taxon>Streptophyta</taxon>
        <taxon>Embryophyta</taxon>
        <taxon>Tracheophyta</taxon>
        <taxon>Spermatophyta</taxon>
        <taxon>Magnoliopsida</taxon>
        <taxon>Liliopsida</taxon>
        <taxon>Poales</taxon>
        <taxon>Poaceae</taxon>
        <taxon>BOP clade</taxon>
        <taxon>Pooideae</taxon>
        <taxon>Poodae</taxon>
        <taxon>Poeae</taxon>
        <taxon>Poeae Chloroplast Group 2 (Poeae type)</taxon>
        <taxon>Loliodinae</taxon>
        <taxon>Loliinae</taxon>
        <taxon>Lolium</taxon>
    </lineage>
</organism>
<dbReference type="Proteomes" id="UP001231189">
    <property type="component" value="Unassembled WGS sequence"/>
</dbReference>
<reference evidence="1" key="1">
    <citation type="submission" date="2023-07" db="EMBL/GenBank/DDBJ databases">
        <title>A chromosome-level genome assembly of Lolium multiflorum.</title>
        <authorList>
            <person name="Chen Y."/>
            <person name="Copetti D."/>
            <person name="Kolliker R."/>
            <person name="Studer B."/>
        </authorList>
    </citation>
    <scope>NUCLEOTIDE SEQUENCE</scope>
    <source>
        <strain evidence="1">02402/16</strain>
        <tissue evidence="1">Leaf</tissue>
    </source>
</reference>
<evidence type="ECO:0000313" key="2">
    <source>
        <dbReference type="Proteomes" id="UP001231189"/>
    </source>
</evidence>
<gene>
    <name evidence="1" type="ORF">QYE76_068650</name>
</gene>
<dbReference type="Gene3D" id="3.40.50.720">
    <property type="entry name" value="NAD(P)-binding Rossmann-like Domain"/>
    <property type="match status" value="2"/>
</dbReference>
<proteinExistence type="predicted"/>
<sequence>MPADRRHDRPAGQLYVGRSMVKQAAVRWPIDGTTGAVASAQAQKGLGASVLLRAGGTAFGNMAVGYNNVNVDTANMDGIAIGNTDGLTEMTAELGVSLPVAAGRRTVEVDQYMRAGLYNGWLLHM</sequence>
<comment type="caution">
    <text evidence="1">The sequence shown here is derived from an EMBL/GenBank/DDBJ whole genome shotgun (WGS) entry which is preliminary data.</text>
</comment>
<protein>
    <submittedName>
        <fullName evidence="1">Uncharacterized protein</fullName>
    </submittedName>
</protein>
<accession>A0AAD8SEV2</accession>
<dbReference type="AlphaFoldDB" id="A0AAD8SEV2"/>
<keyword evidence="2" id="KW-1185">Reference proteome</keyword>
<evidence type="ECO:0000313" key="1">
    <source>
        <dbReference type="EMBL" id="KAK1650845.1"/>
    </source>
</evidence>
<name>A0AAD8SEV2_LOLMU</name>
<dbReference type="EMBL" id="JAUUTY010000004">
    <property type="protein sequence ID" value="KAK1650845.1"/>
    <property type="molecule type" value="Genomic_DNA"/>
</dbReference>